<organism evidence="1 3">
    <name type="scientific">Candidatus Iainarchaeum sp</name>
    <dbReference type="NCBI Taxonomy" id="3101447"/>
    <lineage>
        <taxon>Archaea</taxon>
        <taxon>Candidatus Iainarchaeota</taxon>
        <taxon>Candidatus Iainarchaeia</taxon>
        <taxon>Candidatus Iainarchaeales</taxon>
        <taxon>Candidatus Iainarchaeaceae</taxon>
        <taxon>Candidatus Iainarchaeum</taxon>
    </lineage>
</organism>
<evidence type="ECO:0000313" key="3">
    <source>
        <dbReference type="Proteomes" id="UP000577419"/>
    </source>
</evidence>
<protein>
    <submittedName>
        <fullName evidence="1">Uncharacterized protein</fullName>
    </submittedName>
</protein>
<dbReference type="AlphaFoldDB" id="A0A7J4IV47"/>
<accession>A0A7J4IV47</accession>
<evidence type="ECO:0000313" key="1">
    <source>
        <dbReference type="EMBL" id="HIH08664.1"/>
    </source>
</evidence>
<evidence type="ECO:0000313" key="2">
    <source>
        <dbReference type="EMBL" id="MBS3059029.1"/>
    </source>
</evidence>
<reference evidence="2" key="3">
    <citation type="submission" date="2021-05" db="EMBL/GenBank/DDBJ databases">
        <title>Protein family content uncovers lineage relationships and bacterial pathway maintenance mechanisms in DPANN archaea.</title>
        <authorList>
            <person name="Castelle C.J."/>
            <person name="Meheust R."/>
            <person name="Jaffe A.L."/>
            <person name="Seitz K."/>
            <person name="Gong X."/>
            <person name="Baker B.J."/>
            <person name="Banfield J.F."/>
        </authorList>
    </citation>
    <scope>NUCLEOTIDE SEQUENCE</scope>
    <source>
        <strain evidence="2">RIFCSPHIGHO2_01_FULL_GW2011_AR10_43_9</strain>
    </source>
</reference>
<dbReference type="Proteomes" id="UP000683213">
    <property type="component" value="Unassembled WGS sequence"/>
</dbReference>
<sequence>MPLEFIVSSAKKNPLPRVQDFRFKNAPSYPGKIGASQPQQIQEEEEVSKDTNVYVNGEDVSSAQRKLRGRSTSINSIATEIESVAQVKNVPFRDISWEKCKCLKQEGNRLFCTKFTCLCVKNKCPKNIIEC</sequence>
<reference evidence="2" key="2">
    <citation type="submission" date="2021-03" db="EMBL/GenBank/DDBJ databases">
        <authorList>
            <person name="Jaffe A."/>
        </authorList>
    </citation>
    <scope>NUCLEOTIDE SEQUENCE</scope>
    <source>
        <strain evidence="2">RIFCSPHIGHO2_01_FULL_GW2011_AR10_43_9</strain>
    </source>
</reference>
<dbReference type="Proteomes" id="UP000577419">
    <property type="component" value="Unassembled WGS sequence"/>
</dbReference>
<dbReference type="EMBL" id="DUFG01000022">
    <property type="protein sequence ID" value="HIH08664.1"/>
    <property type="molecule type" value="Genomic_DNA"/>
</dbReference>
<proteinExistence type="predicted"/>
<name>A0A7J4IV47_9ARCH</name>
<dbReference type="EMBL" id="JAGVWF010000017">
    <property type="protein sequence ID" value="MBS3059029.1"/>
    <property type="molecule type" value="Genomic_DNA"/>
</dbReference>
<reference evidence="1" key="1">
    <citation type="journal article" date="2020" name="bioRxiv">
        <title>A rank-normalized archaeal taxonomy based on genome phylogeny resolves widespread incomplete and uneven classifications.</title>
        <authorList>
            <person name="Rinke C."/>
            <person name="Chuvochina M."/>
            <person name="Mussig A.J."/>
            <person name="Chaumeil P.-A."/>
            <person name="Waite D.W."/>
            <person name="Whitman W.B."/>
            <person name="Parks D.H."/>
            <person name="Hugenholtz P."/>
        </authorList>
    </citation>
    <scope>NUCLEOTIDE SEQUENCE</scope>
    <source>
        <strain evidence="1">UBA10011</strain>
    </source>
</reference>
<gene>
    <name evidence="1" type="ORF">HA237_04820</name>
    <name evidence="2" type="ORF">J4224_01235</name>
</gene>
<comment type="caution">
    <text evidence="1">The sequence shown here is derived from an EMBL/GenBank/DDBJ whole genome shotgun (WGS) entry which is preliminary data.</text>
</comment>